<dbReference type="SUPFAM" id="SSF53686">
    <property type="entry name" value="Tryptophan synthase beta subunit-like PLP-dependent enzymes"/>
    <property type="match status" value="1"/>
</dbReference>
<dbReference type="NCBIfam" id="NF003031">
    <property type="entry name" value="PRK03910.1-4"/>
    <property type="match status" value="1"/>
</dbReference>
<dbReference type="NCBIfam" id="TIGR01275">
    <property type="entry name" value="ACC_deam_rel"/>
    <property type="match status" value="1"/>
</dbReference>
<proteinExistence type="inferred from homology"/>
<dbReference type="InterPro" id="IPR027278">
    <property type="entry name" value="ACCD_DCysDesulf"/>
</dbReference>
<dbReference type="EMBL" id="SIJB01000007">
    <property type="protein sequence ID" value="NBI27908.1"/>
    <property type="molecule type" value="Genomic_DNA"/>
</dbReference>
<evidence type="ECO:0000256" key="4">
    <source>
        <dbReference type="PIRSR" id="PIRSR006278-1"/>
    </source>
</evidence>
<sequence>MNLQHFPRRIYTEYNTPIQPLRHLSKILGGPNIYIKRDDLLGLTGGGNKTRKLEFLVAHALEQGADTLITTGAVQSNHCRLTLAAAVKEGLKCRLLFEERNRKYDPNGNGNLFLDRLMGVEKIKVVPDGTDVVSEMDIMKQELESEGRKGYIVAEGGGNDIGAMGYVNCVHEILEQSQEMEIQFDHIVTASGSGGTHSGLVAGIHDSTVNIPVTGINVRRGKFQQEQKVYGIIRNLVDRLDLHDDVPREAVHCLDDYIGPGYALPSEDTIAAIQLLAQKEGILLDPVYTGKVMAGLIGLVKEGYFSHDSNILFLHTGGTPAIYEFKSTILNQHILG</sequence>
<feature type="domain" description="Tryptophan synthase beta chain-like PALP" evidence="6">
    <location>
        <begin position="12"/>
        <end position="317"/>
    </location>
</feature>
<keyword evidence="7" id="KW-0456">Lyase</keyword>
<dbReference type="EC" id="4.4.1.15" evidence="7"/>
<evidence type="ECO:0000256" key="5">
    <source>
        <dbReference type="PIRSR" id="PIRSR006278-2"/>
    </source>
</evidence>
<dbReference type="GO" id="GO:1901605">
    <property type="term" value="P:alpha-amino acid metabolic process"/>
    <property type="evidence" value="ECO:0007669"/>
    <property type="project" value="UniProtKB-ARBA"/>
</dbReference>
<dbReference type="Gene3D" id="3.40.50.1100">
    <property type="match status" value="2"/>
</dbReference>
<feature type="active site" description="Nucleophile" evidence="4">
    <location>
        <position position="76"/>
    </location>
</feature>
<accession>A0A6N9Q226</accession>
<evidence type="ECO:0000256" key="2">
    <source>
        <dbReference type="ARBA" id="ARBA00008639"/>
    </source>
</evidence>
<evidence type="ECO:0000256" key="3">
    <source>
        <dbReference type="ARBA" id="ARBA00022898"/>
    </source>
</evidence>
<dbReference type="InterPro" id="IPR036052">
    <property type="entry name" value="TrpB-like_PALP_sf"/>
</dbReference>
<comment type="cofactor">
    <cofactor evidence="1">
        <name>pyridoxal 5'-phosphate</name>
        <dbReference type="ChEBI" id="CHEBI:597326"/>
    </cofactor>
</comment>
<keyword evidence="3 5" id="KW-0663">Pyridoxal phosphate</keyword>
<dbReference type="PANTHER" id="PTHR43780:SF2">
    <property type="entry name" value="1-AMINOCYCLOPROPANE-1-CARBOXYLATE DEAMINASE-RELATED"/>
    <property type="match status" value="1"/>
</dbReference>
<comment type="similarity">
    <text evidence="2">Belongs to the ACC deaminase/D-cysteine desulfhydrase family.</text>
</comment>
<evidence type="ECO:0000256" key="1">
    <source>
        <dbReference type="ARBA" id="ARBA00001933"/>
    </source>
</evidence>
<evidence type="ECO:0000313" key="8">
    <source>
        <dbReference type="Proteomes" id="UP000448943"/>
    </source>
</evidence>
<gene>
    <name evidence="7" type="ORF">ERL59_02895</name>
</gene>
<dbReference type="OrthoDB" id="9801249at2"/>
<protein>
    <submittedName>
        <fullName evidence="7">D-cysteine desulfhydrase</fullName>
        <ecNumber evidence="7">4.4.1.15</ecNumber>
    </submittedName>
</protein>
<dbReference type="AlphaFoldDB" id="A0A6N9Q226"/>
<dbReference type="Pfam" id="PF00291">
    <property type="entry name" value="PALP"/>
    <property type="match status" value="1"/>
</dbReference>
<dbReference type="RefSeq" id="WP_160644317.1">
    <property type="nucleotide sequence ID" value="NZ_SIJB01000007.1"/>
</dbReference>
<dbReference type="InterPro" id="IPR001926">
    <property type="entry name" value="TrpB-like_PALP"/>
</dbReference>
<dbReference type="PANTHER" id="PTHR43780">
    <property type="entry name" value="1-AMINOCYCLOPROPANE-1-CARBOXYLATE DEAMINASE-RELATED"/>
    <property type="match status" value="1"/>
</dbReference>
<evidence type="ECO:0000259" key="6">
    <source>
        <dbReference type="Pfam" id="PF00291"/>
    </source>
</evidence>
<reference evidence="7 8" key="1">
    <citation type="submission" date="2019-01" db="EMBL/GenBank/DDBJ databases">
        <title>Chengkuizengella sp. nov., isolated from deep-sea sediment of East Pacific Ocean.</title>
        <authorList>
            <person name="Yang J."/>
            <person name="Lai Q."/>
            <person name="Shao Z."/>
        </authorList>
    </citation>
    <scope>NUCLEOTIDE SEQUENCE [LARGE SCALE GENOMIC DNA]</scope>
    <source>
        <strain evidence="7 8">YPA3-1-1</strain>
    </source>
</reference>
<keyword evidence="8" id="KW-1185">Reference proteome</keyword>
<name>A0A6N9Q226_9BACL</name>
<dbReference type="Proteomes" id="UP000448943">
    <property type="component" value="Unassembled WGS sequence"/>
</dbReference>
<feature type="modified residue" description="N6-(pyridoxal phosphate)lysine" evidence="5">
    <location>
        <position position="49"/>
    </location>
</feature>
<dbReference type="GO" id="GO:0019148">
    <property type="term" value="F:D-cysteine desulfhydrase activity"/>
    <property type="evidence" value="ECO:0007669"/>
    <property type="project" value="UniProtKB-EC"/>
</dbReference>
<dbReference type="InterPro" id="IPR005966">
    <property type="entry name" value="D-Cys_desShydrase"/>
</dbReference>
<organism evidence="7 8">
    <name type="scientific">Chengkuizengella marina</name>
    <dbReference type="NCBI Taxonomy" id="2507566"/>
    <lineage>
        <taxon>Bacteria</taxon>
        <taxon>Bacillati</taxon>
        <taxon>Bacillota</taxon>
        <taxon>Bacilli</taxon>
        <taxon>Bacillales</taxon>
        <taxon>Paenibacillaceae</taxon>
        <taxon>Chengkuizengella</taxon>
    </lineage>
</organism>
<evidence type="ECO:0000313" key="7">
    <source>
        <dbReference type="EMBL" id="NBI27908.1"/>
    </source>
</evidence>
<comment type="caution">
    <text evidence="7">The sequence shown here is derived from an EMBL/GenBank/DDBJ whole genome shotgun (WGS) entry which is preliminary data.</text>
</comment>
<dbReference type="PIRSF" id="PIRSF006278">
    <property type="entry name" value="ACCD_DCysDesulf"/>
    <property type="match status" value="1"/>
</dbReference>